<keyword evidence="3" id="KW-1185">Reference proteome</keyword>
<gene>
    <name evidence="2" type="ORF">IV417_10440</name>
</gene>
<feature type="signal peptide" evidence="1">
    <location>
        <begin position="1"/>
        <end position="22"/>
    </location>
</feature>
<dbReference type="Proteomes" id="UP001315686">
    <property type="component" value="Unassembled WGS sequence"/>
</dbReference>
<evidence type="ECO:0008006" key="4">
    <source>
        <dbReference type="Google" id="ProtNLM"/>
    </source>
</evidence>
<protein>
    <recommendedName>
        <fullName evidence="4">Curlin associated repeat-containing protein</fullName>
    </recommendedName>
</protein>
<sequence>MFRSFILFAAFCLINAPQGSIAQEAYIVQVGSQNDAANLDLTGESLAVIAQKGAHNKSVQLSAGGSNLLATAQIGDHNRSGTAVFGNQNFVATAQLGFANHASALVVGGNNSVSTVQVGFANGSDVALFGSNAQVNVEQTGALLHSSLVVTDQYGGPGGSTKSAGNSLHAGQSALSDGLSVGVVQGAGDAPVNAMVSRDSAGNIMIRPGSATTVLKLGN</sequence>
<dbReference type="EMBL" id="JADQAZ010000002">
    <property type="protein sequence ID" value="MBT0957808.1"/>
    <property type="molecule type" value="Genomic_DNA"/>
</dbReference>
<organism evidence="2 3">
    <name type="scientific">Harenicola maris</name>
    <dbReference type="NCBI Taxonomy" id="2841044"/>
    <lineage>
        <taxon>Bacteria</taxon>
        <taxon>Pseudomonadati</taxon>
        <taxon>Pseudomonadota</taxon>
        <taxon>Alphaproteobacteria</taxon>
        <taxon>Rhodobacterales</taxon>
        <taxon>Paracoccaceae</taxon>
        <taxon>Harenicola</taxon>
    </lineage>
</organism>
<evidence type="ECO:0000313" key="3">
    <source>
        <dbReference type="Proteomes" id="UP001315686"/>
    </source>
</evidence>
<reference evidence="2 3" key="1">
    <citation type="journal article" date="2021" name="Arch. Microbiol.">
        <title>Harenicola maris gen. nov., sp. nov. isolated from the Sea of Japan shallow sediments.</title>
        <authorList>
            <person name="Romanenko L.A."/>
            <person name="Kurilenko V.V."/>
            <person name="Chernysheva N.Y."/>
            <person name="Tekutyeva L.A."/>
            <person name="Velansky P.V."/>
            <person name="Svetashev V.I."/>
            <person name="Isaeva M.P."/>
        </authorList>
    </citation>
    <scope>NUCLEOTIDE SEQUENCE [LARGE SCALE GENOMIC DNA]</scope>
    <source>
        <strain evidence="2 3">KMM 3653</strain>
    </source>
</reference>
<comment type="caution">
    <text evidence="2">The sequence shown here is derived from an EMBL/GenBank/DDBJ whole genome shotgun (WGS) entry which is preliminary data.</text>
</comment>
<keyword evidence="1" id="KW-0732">Signal</keyword>
<feature type="chain" id="PRO_5042855697" description="Curlin associated repeat-containing protein" evidence="1">
    <location>
        <begin position="23"/>
        <end position="219"/>
    </location>
</feature>
<accession>A0AAP2G4E4</accession>
<evidence type="ECO:0000313" key="2">
    <source>
        <dbReference type="EMBL" id="MBT0957808.1"/>
    </source>
</evidence>
<proteinExistence type="predicted"/>
<dbReference type="AlphaFoldDB" id="A0AAP2G4E4"/>
<dbReference type="RefSeq" id="WP_327794031.1">
    <property type="nucleotide sequence ID" value="NZ_JADQAZ010000002.1"/>
</dbReference>
<name>A0AAP2G4E4_9RHOB</name>
<evidence type="ECO:0000256" key="1">
    <source>
        <dbReference type="SAM" id="SignalP"/>
    </source>
</evidence>